<dbReference type="Proteomes" id="UP000177932">
    <property type="component" value="Unassembled WGS sequence"/>
</dbReference>
<proteinExistence type="predicted"/>
<evidence type="ECO:0000313" key="2">
    <source>
        <dbReference type="EMBL" id="OGZ58142.1"/>
    </source>
</evidence>
<dbReference type="AlphaFoldDB" id="A0A1G2H6Q1"/>
<evidence type="ECO:0000256" key="1">
    <source>
        <dbReference type="SAM" id="MobiDB-lite"/>
    </source>
</evidence>
<dbReference type="STRING" id="1802158.A2827_02870"/>
<evidence type="ECO:0000313" key="3">
    <source>
        <dbReference type="Proteomes" id="UP000177932"/>
    </source>
</evidence>
<protein>
    <submittedName>
        <fullName evidence="2">Uncharacterized protein</fullName>
    </submittedName>
</protein>
<dbReference type="EMBL" id="MHOD01000014">
    <property type="protein sequence ID" value="OGZ58142.1"/>
    <property type="molecule type" value="Genomic_DNA"/>
</dbReference>
<name>A0A1G2H6Q1_9BACT</name>
<comment type="caution">
    <text evidence="2">The sequence shown here is derived from an EMBL/GenBank/DDBJ whole genome shotgun (WGS) entry which is preliminary data.</text>
</comment>
<feature type="region of interest" description="Disordered" evidence="1">
    <location>
        <begin position="1"/>
        <end position="21"/>
    </location>
</feature>
<organism evidence="2 3">
    <name type="scientific">Candidatus Spechtbacteria bacterium RIFCSPHIGHO2_01_FULL_43_30</name>
    <dbReference type="NCBI Taxonomy" id="1802158"/>
    <lineage>
        <taxon>Bacteria</taxon>
        <taxon>Candidatus Spechtiibacteriota</taxon>
    </lineage>
</organism>
<sequence>MAEQSEYMNDEGLSSSQEERDELARCIKELGENENSGLSIPAVAELLVEDDTAIGEAMLDMMVYACKRWRISAREYLESPRSDLLRETCHDFLKFKLI</sequence>
<reference evidence="2 3" key="1">
    <citation type="journal article" date="2016" name="Nat. Commun.">
        <title>Thousands of microbial genomes shed light on interconnected biogeochemical processes in an aquifer system.</title>
        <authorList>
            <person name="Anantharaman K."/>
            <person name="Brown C.T."/>
            <person name="Hug L.A."/>
            <person name="Sharon I."/>
            <person name="Castelle C.J."/>
            <person name="Probst A.J."/>
            <person name="Thomas B.C."/>
            <person name="Singh A."/>
            <person name="Wilkins M.J."/>
            <person name="Karaoz U."/>
            <person name="Brodie E.L."/>
            <person name="Williams K.H."/>
            <person name="Hubbard S.S."/>
            <person name="Banfield J.F."/>
        </authorList>
    </citation>
    <scope>NUCLEOTIDE SEQUENCE [LARGE SCALE GENOMIC DNA]</scope>
</reference>
<accession>A0A1G2H6Q1</accession>
<gene>
    <name evidence="2" type="ORF">A2827_02870</name>
</gene>